<accession>A0A388KJX4</accession>
<organism evidence="1 2">
    <name type="scientific">Chara braunii</name>
    <name type="common">Braun's stonewort</name>
    <dbReference type="NCBI Taxonomy" id="69332"/>
    <lineage>
        <taxon>Eukaryota</taxon>
        <taxon>Viridiplantae</taxon>
        <taxon>Streptophyta</taxon>
        <taxon>Charophyceae</taxon>
        <taxon>Charales</taxon>
        <taxon>Characeae</taxon>
        <taxon>Chara</taxon>
    </lineage>
</organism>
<evidence type="ECO:0000313" key="2">
    <source>
        <dbReference type="Proteomes" id="UP000265515"/>
    </source>
</evidence>
<keyword evidence="2" id="KW-1185">Reference proteome</keyword>
<gene>
    <name evidence="1" type="ORF">CBR_g6482</name>
</gene>
<proteinExistence type="predicted"/>
<sequence>MARDRNTRGKKPVRRSSRITDPLLLYEDIIDIEYEDGPHMLLVSLDNRACELHALHKHLIRRGDSLLVCMDEGNVLRTTRVKQGSVSPRNWAAKVERRLLHTTNHAATLLSELCRMIAEGETQYRQALAERDDAIWRWKEMEKLYYEIRDEMLEQERRLAEEALIIELRASQPSTELVDVAADLDRSMTTYLCSCESCIRRRNSETCEKRVFDVESNPCQSLVNVDKGDMANSTPVDDVGTSGDV</sequence>
<dbReference type="Gramene" id="GBG70354">
    <property type="protein sequence ID" value="GBG70354"/>
    <property type="gene ID" value="CBR_g6482"/>
</dbReference>
<name>A0A388KJX4_CHABU</name>
<comment type="caution">
    <text evidence="1">The sequence shown here is derived from an EMBL/GenBank/DDBJ whole genome shotgun (WGS) entry which is preliminary data.</text>
</comment>
<evidence type="ECO:0000313" key="1">
    <source>
        <dbReference type="EMBL" id="GBG70354.1"/>
    </source>
</evidence>
<dbReference type="AlphaFoldDB" id="A0A388KJX4"/>
<protein>
    <submittedName>
        <fullName evidence="1">Uncharacterized protein</fullName>
    </submittedName>
</protein>
<dbReference type="EMBL" id="BFEA01000129">
    <property type="protein sequence ID" value="GBG70354.1"/>
    <property type="molecule type" value="Genomic_DNA"/>
</dbReference>
<dbReference type="Proteomes" id="UP000265515">
    <property type="component" value="Unassembled WGS sequence"/>
</dbReference>
<reference evidence="1 2" key="1">
    <citation type="journal article" date="2018" name="Cell">
        <title>The Chara Genome: Secondary Complexity and Implications for Plant Terrestrialization.</title>
        <authorList>
            <person name="Nishiyama T."/>
            <person name="Sakayama H."/>
            <person name="Vries J.D."/>
            <person name="Buschmann H."/>
            <person name="Saint-Marcoux D."/>
            <person name="Ullrich K.K."/>
            <person name="Haas F.B."/>
            <person name="Vanderstraeten L."/>
            <person name="Becker D."/>
            <person name="Lang D."/>
            <person name="Vosolsobe S."/>
            <person name="Rombauts S."/>
            <person name="Wilhelmsson P.K.I."/>
            <person name="Janitza P."/>
            <person name="Kern R."/>
            <person name="Heyl A."/>
            <person name="Rumpler F."/>
            <person name="Villalobos L.I.A.C."/>
            <person name="Clay J.M."/>
            <person name="Skokan R."/>
            <person name="Toyoda A."/>
            <person name="Suzuki Y."/>
            <person name="Kagoshima H."/>
            <person name="Schijlen E."/>
            <person name="Tajeshwar N."/>
            <person name="Catarino B."/>
            <person name="Hetherington A.J."/>
            <person name="Saltykova A."/>
            <person name="Bonnot C."/>
            <person name="Breuninger H."/>
            <person name="Symeonidi A."/>
            <person name="Radhakrishnan G.V."/>
            <person name="Van Nieuwerburgh F."/>
            <person name="Deforce D."/>
            <person name="Chang C."/>
            <person name="Karol K.G."/>
            <person name="Hedrich R."/>
            <person name="Ulvskov P."/>
            <person name="Glockner G."/>
            <person name="Delwiche C.F."/>
            <person name="Petrasek J."/>
            <person name="Van de Peer Y."/>
            <person name="Friml J."/>
            <person name="Beilby M."/>
            <person name="Dolan L."/>
            <person name="Kohara Y."/>
            <person name="Sugano S."/>
            <person name="Fujiyama A."/>
            <person name="Delaux P.-M."/>
            <person name="Quint M."/>
            <person name="TheiBen G."/>
            <person name="Hagemann M."/>
            <person name="Harholt J."/>
            <person name="Dunand C."/>
            <person name="Zachgo S."/>
            <person name="Langdale J."/>
            <person name="Maumus F."/>
            <person name="Straeten D.V.D."/>
            <person name="Gould S.B."/>
            <person name="Rensing S.A."/>
        </authorList>
    </citation>
    <scope>NUCLEOTIDE SEQUENCE [LARGE SCALE GENOMIC DNA]</scope>
    <source>
        <strain evidence="1 2">S276</strain>
    </source>
</reference>